<dbReference type="HOGENOM" id="CLU_041661_0_0_0"/>
<dbReference type="InterPro" id="IPR027558">
    <property type="entry name" value="Pre_pil_HX9DG_C"/>
</dbReference>
<dbReference type="PANTHER" id="PTHR30093:SF2">
    <property type="entry name" value="TYPE II SECRETION SYSTEM PROTEIN H"/>
    <property type="match status" value="1"/>
</dbReference>
<dbReference type="InterPro" id="IPR045584">
    <property type="entry name" value="Pilin-like"/>
</dbReference>
<protein>
    <recommendedName>
        <fullName evidence="2">DUF1559 domain-containing protein</fullName>
    </recommendedName>
</protein>
<evidence type="ECO:0000313" key="3">
    <source>
        <dbReference type="EMBL" id="ADG65880.1"/>
    </source>
</evidence>
<evidence type="ECO:0000259" key="2">
    <source>
        <dbReference type="Pfam" id="PF07596"/>
    </source>
</evidence>
<dbReference type="NCBIfam" id="TIGR04294">
    <property type="entry name" value="pre_pil_HX9DG"/>
    <property type="match status" value="1"/>
</dbReference>
<keyword evidence="4" id="KW-1185">Reference proteome</keyword>
<dbReference type="Pfam" id="PF07596">
    <property type="entry name" value="SBP_bac_10"/>
    <property type="match status" value="1"/>
</dbReference>
<dbReference type="Proteomes" id="UP000002220">
    <property type="component" value="Chromosome"/>
</dbReference>
<name>D5SMG0_PLAL2</name>
<dbReference type="eggNOG" id="COG4968">
    <property type="taxonomic scope" value="Bacteria"/>
</dbReference>
<dbReference type="STRING" id="521674.Plim_0027"/>
<dbReference type="NCBIfam" id="TIGR02532">
    <property type="entry name" value="IV_pilin_GFxxxE"/>
    <property type="match status" value="1"/>
</dbReference>
<evidence type="ECO:0000313" key="4">
    <source>
        <dbReference type="Proteomes" id="UP000002220"/>
    </source>
</evidence>
<evidence type="ECO:0000256" key="1">
    <source>
        <dbReference type="SAM" id="Phobius"/>
    </source>
</evidence>
<keyword evidence="1" id="KW-0812">Transmembrane</keyword>
<dbReference type="InterPro" id="IPR012902">
    <property type="entry name" value="N_methyl_site"/>
</dbReference>
<dbReference type="PANTHER" id="PTHR30093">
    <property type="entry name" value="GENERAL SECRETION PATHWAY PROTEIN G"/>
    <property type="match status" value="1"/>
</dbReference>
<accession>D5SMG0</accession>
<dbReference type="Pfam" id="PF07963">
    <property type="entry name" value="N_methyl"/>
    <property type="match status" value="1"/>
</dbReference>
<dbReference type="RefSeq" id="WP_013108311.1">
    <property type="nucleotide sequence ID" value="NC_014148.1"/>
</dbReference>
<reference evidence="3 4" key="1">
    <citation type="journal article" date="2010" name="Stand. Genomic Sci.">
        <title>Complete genome sequence of Planctomyces limnophilus type strain (Mu 290).</title>
        <authorList>
            <person name="Labutti K."/>
            <person name="Sikorski J."/>
            <person name="Schneider S."/>
            <person name="Nolan M."/>
            <person name="Lucas S."/>
            <person name="Glavina Del Rio T."/>
            <person name="Tice H."/>
            <person name="Cheng J.F."/>
            <person name="Goodwin L."/>
            <person name="Pitluck S."/>
            <person name="Liolios K."/>
            <person name="Ivanova N."/>
            <person name="Mavromatis K."/>
            <person name="Mikhailova N."/>
            <person name="Pati A."/>
            <person name="Chen A."/>
            <person name="Palaniappan K."/>
            <person name="Land M."/>
            <person name="Hauser L."/>
            <person name="Chang Y.J."/>
            <person name="Jeffries C.D."/>
            <person name="Tindall B.J."/>
            <person name="Rohde M."/>
            <person name="Goker M."/>
            <person name="Woyke T."/>
            <person name="Bristow J."/>
            <person name="Eisen J.A."/>
            <person name="Markowitz V."/>
            <person name="Hugenholtz P."/>
            <person name="Kyrpides N.C."/>
            <person name="Klenk H.P."/>
            <person name="Lapidus A."/>
        </authorList>
    </citation>
    <scope>NUCLEOTIDE SEQUENCE [LARGE SCALE GENOMIC DNA]</scope>
    <source>
        <strain evidence="4">ATCC 43296 / DSM 3776 / IFAM 1008 / 290</strain>
    </source>
</reference>
<dbReference type="InterPro" id="IPR011453">
    <property type="entry name" value="DUF1559"/>
</dbReference>
<feature type="transmembrane region" description="Helical" evidence="1">
    <location>
        <begin position="21"/>
        <end position="42"/>
    </location>
</feature>
<sequence length="331" mass="35615" precursor="true">MLSPLRPHAAHRHSLRSAFTLIELLVVITIIAVLIALLLPAVQQAREASRRTQCKNNLHQLGLGLHNHHSAYDAFPSTISGTIDGVSVFHGWGAQILPYMDQSPLSGIYDFRQRNNNAVNRTAVETPLSFHVCPSVPGDTRRNFRFVTGAAGWGAASSDYMGVSSISTTQYTNGFVATPRPTNTDGVFLFSSRPGTPGRKIKDVIDGTSNTMMVCESAGRSHIYRLGNMVGNCDQSMLTATTTVGNANCVTISSWAEANLGALRGSLSDGTDTRGPCMVNCTNNFQIYSFHEGSANILMVDGSVRSLSENVSNDIVAGLITIEGYEVLGEF</sequence>
<dbReference type="OrthoDB" id="246452at2"/>
<dbReference type="KEGG" id="plm:Plim_0027"/>
<keyword evidence="1" id="KW-1133">Transmembrane helix</keyword>
<proteinExistence type="predicted"/>
<keyword evidence="1" id="KW-0472">Membrane</keyword>
<dbReference type="Gene3D" id="3.30.700.10">
    <property type="entry name" value="Glycoprotein, Type 4 Pilin"/>
    <property type="match status" value="1"/>
</dbReference>
<organism evidence="3 4">
    <name type="scientific">Planctopirus limnophila (strain ATCC 43296 / DSM 3776 / IFAM 1008 / Mu 290)</name>
    <name type="common">Planctomyces limnophilus</name>
    <dbReference type="NCBI Taxonomy" id="521674"/>
    <lineage>
        <taxon>Bacteria</taxon>
        <taxon>Pseudomonadati</taxon>
        <taxon>Planctomycetota</taxon>
        <taxon>Planctomycetia</taxon>
        <taxon>Planctomycetales</taxon>
        <taxon>Planctomycetaceae</taxon>
        <taxon>Planctopirus</taxon>
    </lineage>
</organism>
<dbReference type="EMBL" id="CP001744">
    <property type="protein sequence ID" value="ADG65880.1"/>
    <property type="molecule type" value="Genomic_DNA"/>
</dbReference>
<gene>
    <name evidence="3" type="ordered locus">Plim_0027</name>
</gene>
<dbReference type="AlphaFoldDB" id="D5SMG0"/>
<feature type="domain" description="DUF1559" evidence="2">
    <location>
        <begin position="43"/>
        <end position="311"/>
    </location>
</feature>
<dbReference type="SUPFAM" id="SSF54523">
    <property type="entry name" value="Pili subunits"/>
    <property type="match status" value="1"/>
</dbReference>